<gene>
    <name evidence="1" type="ORF">MELIAE_LOCUS9268</name>
</gene>
<protein>
    <submittedName>
        <fullName evidence="1">Uncharacterized protein</fullName>
    </submittedName>
</protein>
<dbReference type="Proteomes" id="UP001154078">
    <property type="component" value="Chromosome 6"/>
</dbReference>
<name>A0A9P0BA94_BRAAE</name>
<reference evidence="1" key="1">
    <citation type="submission" date="2021-12" db="EMBL/GenBank/DDBJ databases">
        <authorList>
            <person name="King R."/>
        </authorList>
    </citation>
    <scope>NUCLEOTIDE SEQUENCE</scope>
</reference>
<accession>A0A9P0BA94</accession>
<evidence type="ECO:0000313" key="2">
    <source>
        <dbReference type="Proteomes" id="UP001154078"/>
    </source>
</evidence>
<dbReference type="OrthoDB" id="1510206at2759"/>
<dbReference type="AlphaFoldDB" id="A0A9P0BA94"/>
<sequence length="220" mass="25448">MIIFSGNPECPKFAHAVRVAQYLASRLPKFEYKMILKLDMNWKAFLEEINAENDWHFTSSPVIWEEIIPGGKKYKIGELGDFWEYVYNYYGLVSFLSTEELQSIIDENIEAYHDEKCTFVDKPGRRIISICGASSEITDYLLNELINLKSVYTDKGLEIKLHDKNLNDFEVKEKVYDSAYKINHMGIMGKKSFVKPEPDCEQAILGCDLLIFLGEYSPIK</sequence>
<dbReference type="EMBL" id="OV121137">
    <property type="protein sequence ID" value="CAH0559110.1"/>
    <property type="molecule type" value="Genomic_DNA"/>
</dbReference>
<keyword evidence="2" id="KW-1185">Reference proteome</keyword>
<proteinExistence type="predicted"/>
<evidence type="ECO:0000313" key="1">
    <source>
        <dbReference type="EMBL" id="CAH0559110.1"/>
    </source>
</evidence>
<organism evidence="1 2">
    <name type="scientific">Brassicogethes aeneus</name>
    <name type="common">Rape pollen beetle</name>
    <name type="synonym">Meligethes aeneus</name>
    <dbReference type="NCBI Taxonomy" id="1431903"/>
    <lineage>
        <taxon>Eukaryota</taxon>
        <taxon>Metazoa</taxon>
        <taxon>Ecdysozoa</taxon>
        <taxon>Arthropoda</taxon>
        <taxon>Hexapoda</taxon>
        <taxon>Insecta</taxon>
        <taxon>Pterygota</taxon>
        <taxon>Neoptera</taxon>
        <taxon>Endopterygota</taxon>
        <taxon>Coleoptera</taxon>
        <taxon>Polyphaga</taxon>
        <taxon>Cucujiformia</taxon>
        <taxon>Nitidulidae</taxon>
        <taxon>Meligethinae</taxon>
        <taxon>Brassicogethes</taxon>
    </lineage>
</organism>